<sequence length="170" mass="17721">MSARKAGNGLAAGEDAVFDDEQVSQRTGQSAGPDGAVPSPVAPLTPKSGSELPVTVDPAYFAKALAMGEERIRRDEQRATQRRISLFFGVCVCVAAICVLAALGTAVFSKSSDSLSAATQTPVSAGNYTVNTHDMAARLSKGFDRHGTSETVIEGNATSPDPWSMAKPYV</sequence>
<keyword evidence="4" id="KW-1185">Reference proteome</keyword>
<keyword evidence="2" id="KW-0472">Membrane</keyword>
<evidence type="ECO:0000256" key="1">
    <source>
        <dbReference type="SAM" id="MobiDB-lite"/>
    </source>
</evidence>
<feature type="transmembrane region" description="Helical" evidence="2">
    <location>
        <begin position="84"/>
        <end position="108"/>
    </location>
</feature>
<protein>
    <submittedName>
        <fullName evidence="3">Uncharacterized protein</fullName>
    </submittedName>
</protein>
<comment type="caution">
    <text evidence="3">The sequence shown here is derived from an EMBL/GenBank/DDBJ whole genome shotgun (WGS) entry which is preliminary data.</text>
</comment>
<dbReference type="Proteomes" id="UP001321473">
    <property type="component" value="Unassembled WGS sequence"/>
</dbReference>
<proteinExistence type="predicted"/>
<evidence type="ECO:0000313" key="4">
    <source>
        <dbReference type="Proteomes" id="UP001321473"/>
    </source>
</evidence>
<organism evidence="3 4">
    <name type="scientific">Amblyomma americanum</name>
    <name type="common">Lone star tick</name>
    <dbReference type="NCBI Taxonomy" id="6943"/>
    <lineage>
        <taxon>Eukaryota</taxon>
        <taxon>Metazoa</taxon>
        <taxon>Ecdysozoa</taxon>
        <taxon>Arthropoda</taxon>
        <taxon>Chelicerata</taxon>
        <taxon>Arachnida</taxon>
        <taxon>Acari</taxon>
        <taxon>Parasitiformes</taxon>
        <taxon>Ixodida</taxon>
        <taxon>Ixodoidea</taxon>
        <taxon>Ixodidae</taxon>
        <taxon>Amblyomminae</taxon>
        <taxon>Amblyomma</taxon>
    </lineage>
</organism>
<keyword evidence="2" id="KW-0812">Transmembrane</keyword>
<reference evidence="3 4" key="1">
    <citation type="journal article" date="2023" name="Arcadia Sci">
        <title>De novo assembly of a long-read Amblyomma americanum tick genome.</title>
        <authorList>
            <person name="Chou S."/>
            <person name="Poskanzer K.E."/>
            <person name="Rollins M."/>
            <person name="Thuy-Boun P.S."/>
        </authorList>
    </citation>
    <scope>NUCLEOTIDE SEQUENCE [LARGE SCALE GENOMIC DNA]</scope>
    <source>
        <strain evidence="3">F_SG_1</strain>
        <tissue evidence="3">Salivary glands</tissue>
    </source>
</reference>
<dbReference type="AlphaFoldDB" id="A0AAQ4F0D1"/>
<accession>A0AAQ4F0D1</accession>
<evidence type="ECO:0000256" key="2">
    <source>
        <dbReference type="SAM" id="Phobius"/>
    </source>
</evidence>
<keyword evidence="2" id="KW-1133">Transmembrane helix</keyword>
<gene>
    <name evidence="3" type="ORF">V5799_018462</name>
</gene>
<dbReference type="EMBL" id="JARKHS020009113">
    <property type="protein sequence ID" value="KAK8780198.1"/>
    <property type="molecule type" value="Genomic_DNA"/>
</dbReference>
<evidence type="ECO:0000313" key="3">
    <source>
        <dbReference type="EMBL" id="KAK8780198.1"/>
    </source>
</evidence>
<name>A0AAQ4F0D1_AMBAM</name>
<feature type="region of interest" description="Disordered" evidence="1">
    <location>
        <begin position="1"/>
        <end position="50"/>
    </location>
</feature>